<keyword evidence="8" id="KW-1133">Transmembrane helix</keyword>
<accession>A0A061RP62</accession>
<keyword evidence="6" id="KW-0812">Transmembrane</keyword>
<feature type="signal peptide" evidence="12">
    <location>
        <begin position="1"/>
        <end position="21"/>
    </location>
</feature>
<dbReference type="EMBL" id="GBEZ01013431">
    <property type="protein sequence ID" value="JAC72554.1"/>
    <property type="molecule type" value="Transcribed_RNA"/>
</dbReference>
<keyword evidence="11" id="KW-0464">Manganese</keyword>
<evidence type="ECO:0000256" key="1">
    <source>
        <dbReference type="ARBA" id="ARBA00004323"/>
    </source>
</evidence>
<evidence type="ECO:0000256" key="5">
    <source>
        <dbReference type="ARBA" id="ARBA00022679"/>
    </source>
</evidence>
<dbReference type="PANTHER" id="PTHR11214:SF3">
    <property type="entry name" value="BETA-1,3-GALACTOSYLTRANSFERASE 6"/>
    <property type="match status" value="1"/>
</dbReference>
<name>A0A061RP62_9CHLO</name>
<dbReference type="GO" id="GO:0000139">
    <property type="term" value="C:Golgi membrane"/>
    <property type="evidence" value="ECO:0007669"/>
    <property type="project" value="UniProtKB-SubCell"/>
</dbReference>
<comment type="cofactor">
    <cofactor evidence="11">
        <name>Mn(2+)</name>
        <dbReference type="ChEBI" id="CHEBI:29035"/>
    </cofactor>
</comment>
<evidence type="ECO:0000313" key="13">
    <source>
        <dbReference type="EMBL" id="JAC72554.1"/>
    </source>
</evidence>
<keyword evidence="9 11" id="KW-0333">Golgi apparatus</keyword>
<keyword evidence="10" id="KW-0472">Membrane</keyword>
<comment type="similarity">
    <text evidence="3 11">Belongs to the glycosyltransferase 31 family.</text>
</comment>
<evidence type="ECO:0000256" key="6">
    <source>
        <dbReference type="ARBA" id="ARBA00022692"/>
    </source>
</evidence>
<protein>
    <recommendedName>
        <fullName evidence="11">Hexosyltransferase</fullName>
        <ecNumber evidence="11">2.4.1.-</ecNumber>
    </recommendedName>
</protein>
<evidence type="ECO:0000256" key="8">
    <source>
        <dbReference type="ARBA" id="ARBA00022989"/>
    </source>
</evidence>
<evidence type="ECO:0000256" key="4">
    <source>
        <dbReference type="ARBA" id="ARBA00022676"/>
    </source>
</evidence>
<evidence type="ECO:0000256" key="9">
    <source>
        <dbReference type="ARBA" id="ARBA00023034"/>
    </source>
</evidence>
<reference evidence="13" key="1">
    <citation type="submission" date="2014-05" db="EMBL/GenBank/DDBJ databases">
        <title>The transcriptome of the halophilic microalga Tetraselmis sp. GSL018 isolated from the Great Salt Lake, Utah.</title>
        <authorList>
            <person name="Jinkerson R.E."/>
            <person name="D'Adamo S."/>
            <person name="Posewitz M.C."/>
        </authorList>
    </citation>
    <scope>NUCLEOTIDE SEQUENCE</scope>
    <source>
        <strain evidence="13">GSL018</strain>
    </source>
</reference>
<keyword evidence="4 11" id="KW-0328">Glycosyltransferase</keyword>
<proteinExistence type="inferred from homology"/>
<evidence type="ECO:0000256" key="2">
    <source>
        <dbReference type="ARBA" id="ARBA00004922"/>
    </source>
</evidence>
<evidence type="ECO:0000256" key="10">
    <source>
        <dbReference type="ARBA" id="ARBA00023136"/>
    </source>
</evidence>
<evidence type="ECO:0000256" key="12">
    <source>
        <dbReference type="SAM" id="SignalP"/>
    </source>
</evidence>
<evidence type="ECO:0000256" key="11">
    <source>
        <dbReference type="RuleBase" id="RU363063"/>
    </source>
</evidence>
<dbReference type="EC" id="2.4.1.-" evidence="11"/>
<gene>
    <name evidence="13" type="primary">B3GALT1</name>
    <name evidence="13" type="ORF">TSPGSL018_31049</name>
</gene>
<dbReference type="InterPro" id="IPR002659">
    <property type="entry name" value="Glyco_trans_31"/>
</dbReference>
<dbReference type="UniPathway" id="UPA00378"/>
<feature type="chain" id="PRO_5001605956" description="Hexosyltransferase" evidence="12">
    <location>
        <begin position="22"/>
        <end position="276"/>
    </location>
</feature>
<feature type="non-terminal residue" evidence="13">
    <location>
        <position position="276"/>
    </location>
</feature>
<sequence length="276" mass="32045">MSVFLLPVIVASMCFFPLQETHLKEKTCYRVVQSELELAAEASSFCDLLFLDAQEGYENLWRKVTSFFSWLTSREEHKQNENKTYVMHVDDDSFVRLDLLVLEMRTWPEKRFYWGYIWNSNSSRVTSPIRNPANKSYMPEADYCLDYYPPFASGCGFVLSWDLVQALARADLPNYRLLDPPFGIHLTGKDFCCLDTPVVPVHDDRVRPYRPLPIFRSDTLVQHYLHASEMRPYYLQATGEVEASRPTSASPASTTRSSRWVSCAVSCEQFRRVRPM</sequence>
<dbReference type="PANTHER" id="PTHR11214">
    <property type="entry name" value="BETA-1,3-N-ACETYLGLUCOSAMINYLTRANSFERASE"/>
    <property type="match status" value="1"/>
</dbReference>
<keyword evidence="12" id="KW-0732">Signal</keyword>
<keyword evidence="5 13" id="KW-0808">Transferase</keyword>
<organism evidence="13">
    <name type="scientific">Tetraselmis sp. GSL018</name>
    <dbReference type="NCBI Taxonomy" id="582737"/>
    <lineage>
        <taxon>Eukaryota</taxon>
        <taxon>Viridiplantae</taxon>
        <taxon>Chlorophyta</taxon>
        <taxon>core chlorophytes</taxon>
        <taxon>Chlorodendrophyceae</taxon>
        <taxon>Chlorodendrales</taxon>
        <taxon>Chlorodendraceae</taxon>
        <taxon>Tetraselmis</taxon>
    </lineage>
</organism>
<dbReference type="AlphaFoldDB" id="A0A061RP62"/>
<evidence type="ECO:0000256" key="7">
    <source>
        <dbReference type="ARBA" id="ARBA00022968"/>
    </source>
</evidence>
<dbReference type="GO" id="GO:0008378">
    <property type="term" value="F:galactosyltransferase activity"/>
    <property type="evidence" value="ECO:0007669"/>
    <property type="project" value="TreeGrafter"/>
</dbReference>
<dbReference type="Gene3D" id="3.90.550.50">
    <property type="match status" value="1"/>
</dbReference>
<evidence type="ECO:0000256" key="3">
    <source>
        <dbReference type="ARBA" id="ARBA00008661"/>
    </source>
</evidence>
<dbReference type="Pfam" id="PF01762">
    <property type="entry name" value="Galactosyl_T"/>
    <property type="match status" value="1"/>
</dbReference>
<keyword evidence="7" id="KW-0735">Signal-anchor</keyword>
<comment type="pathway">
    <text evidence="2">Protein modification; protein glycosylation.</text>
</comment>
<comment type="subcellular location">
    <subcellularLocation>
        <location evidence="1 11">Golgi apparatus membrane</location>
        <topology evidence="1 11">Single-pass type II membrane protein</topology>
    </subcellularLocation>
</comment>